<sequence>MNTAAAAARAATPSKSYFQGQRARKRMLNLFIVVVLSGLGLIILAPFWWMISTSLKSMQEIMTYPPTKYPHFFQFENYVHAWTKGKFSIYALNTLFLAGVGVFSHVLSNTFIAYGFARIKFPGKSFLFSLMLATMMIPGFCTLIPQYILFSKLGWVGTYLPLTIPGFFGSAFQIFMLRQFYLSIPKDLIEAAKIDGANHIYIWARIMVPLAKPAVIVIAISTFQGAWNDFLGPLLYVNKESMFNIQIGLTAFRSAELTQWNYLMAASLIALAPVIAMFFFFQRYFIEGMNISAGTKG</sequence>
<protein>
    <submittedName>
        <fullName evidence="9">Carbohydrate ABC transporter permease</fullName>
    </submittedName>
</protein>
<comment type="caution">
    <text evidence="9">The sequence shown here is derived from an EMBL/GenBank/DDBJ whole genome shotgun (WGS) entry which is preliminary data.</text>
</comment>
<evidence type="ECO:0000256" key="7">
    <source>
        <dbReference type="RuleBase" id="RU363032"/>
    </source>
</evidence>
<evidence type="ECO:0000256" key="6">
    <source>
        <dbReference type="ARBA" id="ARBA00023136"/>
    </source>
</evidence>
<accession>A0ABW5P9J0</accession>
<gene>
    <name evidence="9" type="ORF">ACFSUF_05740</name>
</gene>
<dbReference type="CDD" id="cd06261">
    <property type="entry name" value="TM_PBP2"/>
    <property type="match status" value="1"/>
</dbReference>
<keyword evidence="4 7" id="KW-0812">Transmembrane</keyword>
<evidence type="ECO:0000256" key="1">
    <source>
        <dbReference type="ARBA" id="ARBA00004651"/>
    </source>
</evidence>
<organism evidence="9 10">
    <name type="scientific">Paenibacillus gansuensis</name>
    <dbReference type="NCBI Taxonomy" id="306542"/>
    <lineage>
        <taxon>Bacteria</taxon>
        <taxon>Bacillati</taxon>
        <taxon>Bacillota</taxon>
        <taxon>Bacilli</taxon>
        <taxon>Bacillales</taxon>
        <taxon>Paenibacillaceae</taxon>
        <taxon>Paenibacillus</taxon>
    </lineage>
</organism>
<evidence type="ECO:0000313" key="9">
    <source>
        <dbReference type="EMBL" id="MFD2611925.1"/>
    </source>
</evidence>
<keyword evidence="5 7" id="KW-1133">Transmembrane helix</keyword>
<feature type="transmembrane region" description="Helical" evidence="7">
    <location>
        <begin position="262"/>
        <end position="281"/>
    </location>
</feature>
<comment type="subcellular location">
    <subcellularLocation>
        <location evidence="1 7">Cell membrane</location>
        <topology evidence="1 7">Multi-pass membrane protein</topology>
    </subcellularLocation>
</comment>
<keyword evidence="6 7" id="KW-0472">Membrane</keyword>
<dbReference type="InterPro" id="IPR000515">
    <property type="entry name" value="MetI-like"/>
</dbReference>
<dbReference type="Proteomes" id="UP001597541">
    <property type="component" value="Unassembled WGS sequence"/>
</dbReference>
<reference evidence="10" key="1">
    <citation type="journal article" date="2019" name="Int. J. Syst. Evol. Microbiol.">
        <title>The Global Catalogue of Microorganisms (GCM) 10K type strain sequencing project: providing services to taxonomists for standard genome sequencing and annotation.</title>
        <authorList>
            <consortium name="The Broad Institute Genomics Platform"/>
            <consortium name="The Broad Institute Genome Sequencing Center for Infectious Disease"/>
            <person name="Wu L."/>
            <person name="Ma J."/>
        </authorList>
    </citation>
    <scope>NUCLEOTIDE SEQUENCE [LARGE SCALE GENOMIC DNA]</scope>
    <source>
        <strain evidence="10">KCTC 3950</strain>
    </source>
</reference>
<feature type="transmembrane region" description="Helical" evidence="7">
    <location>
        <begin position="28"/>
        <end position="51"/>
    </location>
</feature>
<dbReference type="PANTHER" id="PTHR43744:SF12">
    <property type="entry name" value="ABC TRANSPORTER PERMEASE PROTEIN MG189-RELATED"/>
    <property type="match status" value="1"/>
</dbReference>
<dbReference type="PANTHER" id="PTHR43744">
    <property type="entry name" value="ABC TRANSPORTER PERMEASE PROTEIN MG189-RELATED-RELATED"/>
    <property type="match status" value="1"/>
</dbReference>
<dbReference type="SUPFAM" id="SSF161098">
    <property type="entry name" value="MetI-like"/>
    <property type="match status" value="1"/>
</dbReference>
<comment type="similarity">
    <text evidence="7">Belongs to the binding-protein-dependent transport system permease family.</text>
</comment>
<dbReference type="RefSeq" id="WP_377601012.1">
    <property type="nucleotide sequence ID" value="NZ_JBHUME010000005.1"/>
</dbReference>
<evidence type="ECO:0000256" key="3">
    <source>
        <dbReference type="ARBA" id="ARBA00022475"/>
    </source>
</evidence>
<keyword evidence="3" id="KW-1003">Cell membrane</keyword>
<feature type="transmembrane region" description="Helical" evidence="7">
    <location>
        <begin position="126"/>
        <end position="150"/>
    </location>
</feature>
<name>A0ABW5P9J0_9BACL</name>
<evidence type="ECO:0000313" key="10">
    <source>
        <dbReference type="Proteomes" id="UP001597541"/>
    </source>
</evidence>
<proteinExistence type="inferred from homology"/>
<keyword evidence="10" id="KW-1185">Reference proteome</keyword>
<feature type="transmembrane region" description="Helical" evidence="7">
    <location>
        <begin position="162"/>
        <end position="181"/>
    </location>
</feature>
<feature type="transmembrane region" description="Helical" evidence="7">
    <location>
        <begin position="202"/>
        <end position="227"/>
    </location>
</feature>
<evidence type="ECO:0000256" key="2">
    <source>
        <dbReference type="ARBA" id="ARBA00022448"/>
    </source>
</evidence>
<evidence type="ECO:0000256" key="5">
    <source>
        <dbReference type="ARBA" id="ARBA00022989"/>
    </source>
</evidence>
<dbReference type="Gene3D" id="1.10.3720.10">
    <property type="entry name" value="MetI-like"/>
    <property type="match status" value="1"/>
</dbReference>
<dbReference type="InterPro" id="IPR035906">
    <property type="entry name" value="MetI-like_sf"/>
</dbReference>
<evidence type="ECO:0000259" key="8">
    <source>
        <dbReference type="PROSITE" id="PS50928"/>
    </source>
</evidence>
<dbReference type="PROSITE" id="PS50928">
    <property type="entry name" value="ABC_TM1"/>
    <property type="match status" value="1"/>
</dbReference>
<keyword evidence="2 7" id="KW-0813">Transport</keyword>
<dbReference type="Pfam" id="PF00528">
    <property type="entry name" value="BPD_transp_1"/>
    <property type="match status" value="1"/>
</dbReference>
<feature type="domain" description="ABC transmembrane type-1" evidence="8">
    <location>
        <begin position="91"/>
        <end position="281"/>
    </location>
</feature>
<feature type="transmembrane region" description="Helical" evidence="7">
    <location>
        <begin position="87"/>
        <end position="114"/>
    </location>
</feature>
<evidence type="ECO:0000256" key="4">
    <source>
        <dbReference type="ARBA" id="ARBA00022692"/>
    </source>
</evidence>
<dbReference type="EMBL" id="JBHUME010000005">
    <property type="protein sequence ID" value="MFD2611925.1"/>
    <property type="molecule type" value="Genomic_DNA"/>
</dbReference>